<dbReference type="PANTHER" id="PTHR43790:SF3">
    <property type="entry name" value="D-ALLOSE IMPORT ATP-BINDING PROTEIN ALSA-RELATED"/>
    <property type="match status" value="1"/>
</dbReference>
<comment type="caution">
    <text evidence="11">The sequence shown here is derived from an EMBL/GenBank/DDBJ whole genome shotgun (WGS) entry which is preliminary data.</text>
</comment>
<evidence type="ECO:0000313" key="11">
    <source>
        <dbReference type="EMBL" id="MBD5780424.1"/>
    </source>
</evidence>
<dbReference type="PROSITE" id="PS50893">
    <property type="entry name" value="ABC_TRANSPORTER_2"/>
    <property type="match status" value="2"/>
</dbReference>
<dbReference type="InterPro" id="IPR050107">
    <property type="entry name" value="ABC_carbohydrate_import_ATPase"/>
</dbReference>
<dbReference type="SUPFAM" id="SSF52540">
    <property type="entry name" value="P-loop containing nucleoside triphosphate hydrolases"/>
    <property type="match status" value="2"/>
</dbReference>
<keyword evidence="2" id="KW-0813">Transport</keyword>
<dbReference type="SMART" id="SM00382">
    <property type="entry name" value="AAA"/>
    <property type="match status" value="2"/>
</dbReference>
<dbReference type="InterPro" id="IPR017871">
    <property type="entry name" value="ABC_transporter-like_CS"/>
</dbReference>
<organism evidence="11 12">
    <name type="scientific">Pelagicoccus enzymogenes</name>
    <dbReference type="NCBI Taxonomy" id="2773457"/>
    <lineage>
        <taxon>Bacteria</taxon>
        <taxon>Pseudomonadati</taxon>
        <taxon>Verrucomicrobiota</taxon>
        <taxon>Opitutia</taxon>
        <taxon>Puniceicoccales</taxon>
        <taxon>Pelagicoccaceae</taxon>
        <taxon>Pelagicoccus</taxon>
    </lineage>
</organism>
<dbReference type="GO" id="GO:0005886">
    <property type="term" value="C:plasma membrane"/>
    <property type="evidence" value="ECO:0007669"/>
    <property type="project" value="UniProtKB-SubCell"/>
</dbReference>
<feature type="domain" description="ABC transporter" evidence="10">
    <location>
        <begin position="246"/>
        <end position="497"/>
    </location>
</feature>
<dbReference type="GO" id="GO:0016887">
    <property type="term" value="F:ATP hydrolysis activity"/>
    <property type="evidence" value="ECO:0007669"/>
    <property type="project" value="InterPro"/>
</dbReference>
<dbReference type="AlphaFoldDB" id="A0A927F9P6"/>
<evidence type="ECO:0000256" key="9">
    <source>
        <dbReference type="ARBA" id="ARBA00023136"/>
    </source>
</evidence>
<dbReference type="InterPro" id="IPR003593">
    <property type="entry name" value="AAA+_ATPase"/>
</dbReference>
<evidence type="ECO:0000256" key="2">
    <source>
        <dbReference type="ARBA" id="ARBA00022448"/>
    </source>
</evidence>
<sequence>MLELRNISKSFPGVRALDKVSLHFRAGEIHGLIGENGAGKSTAIKIMTGIHQADSGEMAIDGHAVKFADYRDSLAQGIGIVHQELQVIPDASVAENIMLDKLEGNRWGVIDWKGIYATAQTYMDLVGLDLPVDRLVRGLSAAQKQLIQIAKALSADVRVLFLDEPTSSLTEHEARRLFDVLKELRQKGVALVFVSHKLDEVLGLCDRVSVLRDGQFIGEREVAGLQQQDLVQMMIGRTCQEEHLGVLNPNYSQVVLEARSIVRVGKARDVSFKLHQGEVLGLYGLVGAGRTELARILIGEDQKDSGSVLIKGQVAQIDSVETSLYRYGLGYVTENRKEEGLLLENSIRMNIALPIWPRIRNAITRKIDDSLERATATRYAEAMSVKTPSLSQYVGALSGGNQQKISIGKWLAADCDILIIDEPTVGVDVGAKEQIHQLIWDLAAKEGKSIIVISSDLPEIVRITNRILVFREQKIVGEVTNIDTEAKTYATVSREIGRYLV</sequence>
<evidence type="ECO:0000256" key="4">
    <source>
        <dbReference type="ARBA" id="ARBA00022597"/>
    </source>
</evidence>
<dbReference type="RefSeq" id="WP_191617526.1">
    <property type="nucleotide sequence ID" value="NZ_JACYFG010000036.1"/>
</dbReference>
<dbReference type="Pfam" id="PF00005">
    <property type="entry name" value="ABC_tran"/>
    <property type="match status" value="2"/>
</dbReference>
<keyword evidence="5" id="KW-0677">Repeat</keyword>
<proteinExistence type="predicted"/>
<dbReference type="InterPro" id="IPR027417">
    <property type="entry name" value="P-loop_NTPase"/>
</dbReference>
<evidence type="ECO:0000313" key="12">
    <source>
        <dbReference type="Proteomes" id="UP000622317"/>
    </source>
</evidence>
<dbReference type="PROSITE" id="PS00211">
    <property type="entry name" value="ABC_TRANSPORTER_1"/>
    <property type="match status" value="1"/>
</dbReference>
<name>A0A927F9P6_9BACT</name>
<keyword evidence="12" id="KW-1185">Reference proteome</keyword>
<feature type="domain" description="ABC transporter" evidence="10">
    <location>
        <begin position="2"/>
        <end position="238"/>
    </location>
</feature>
<dbReference type="InterPro" id="IPR003439">
    <property type="entry name" value="ABC_transporter-like_ATP-bd"/>
</dbReference>
<dbReference type="PANTHER" id="PTHR43790">
    <property type="entry name" value="CARBOHYDRATE TRANSPORT ATP-BINDING PROTEIN MG119-RELATED"/>
    <property type="match status" value="1"/>
</dbReference>
<evidence type="ECO:0000259" key="10">
    <source>
        <dbReference type="PROSITE" id="PS50893"/>
    </source>
</evidence>
<evidence type="ECO:0000256" key="6">
    <source>
        <dbReference type="ARBA" id="ARBA00022741"/>
    </source>
</evidence>
<dbReference type="GO" id="GO:0005524">
    <property type="term" value="F:ATP binding"/>
    <property type="evidence" value="ECO:0007669"/>
    <property type="project" value="UniProtKB-KW"/>
</dbReference>
<evidence type="ECO:0000256" key="3">
    <source>
        <dbReference type="ARBA" id="ARBA00022475"/>
    </source>
</evidence>
<protein>
    <submittedName>
        <fullName evidence="11">Sugar ABC transporter ATP-binding protein</fullName>
    </submittedName>
</protein>
<evidence type="ECO:0000256" key="7">
    <source>
        <dbReference type="ARBA" id="ARBA00022840"/>
    </source>
</evidence>
<gene>
    <name evidence="11" type="ORF">IEN85_13065</name>
</gene>
<keyword evidence="4" id="KW-0762">Sugar transport</keyword>
<reference evidence="11" key="1">
    <citation type="submission" date="2020-09" db="EMBL/GenBank/DDBJ databases">
        <title>Pelagicoccus enzymogenes sp. nov. with an EPS production, isolated from marine sediment.</title>
        <authorList>
            <person name="Feng X."/>
        </authorList>
    </citation>
    <scope>NUCLEOTIDE SEQUENCE</scope>
    <source>
        <strain evidence="11">NFK12</strain>
    </source>
</reference>
<accession>A0A927F9P6</accession>
<dbReference type="Proteomes" id="UP000622317">
    <property type="component" value="Unassembled WGS sequence"/>
</dbReference>
<dbReference type="Gene3D" id="3.40.50.300">
    <property type="entry name" value="P-loop containing nucleotide triphosphate hydrolases"/>
    <property type="match status" value="2"/>
</dbReference>
<keyword evidence="6" id="KW-0547">Nucleotide-binding</keyword>
<evidence type="ECO:0000256" key="1">
    <source>
        <dbReference type="ARBA" id="ARBA00004202"/>
    </source>
</evidence>
<dbReference type="CDD" id="cd03216">
    <property type="entry name" value="ABC_Carb_Monos_I"/>
    <property type="match status" value="1"/>
</dbReference>
<dbReference type="CDD" id="cd03215">
    <property type="entry name" value="ABC_Carb_Monos_II"/>
    <property type="match status" value="1"/>
</dbReference>
<keyword evidence="9" id="KW-0472">Membrane</keyword>
<evidence type="ECO:0000256" key="8">
    <source>
        <dbReference type="ARBA" id="ARBA00022967"/>
    </source>
</evidence>
<dbReference type="FunFam" id="3.40.50.300:FF:000127">
    <property type="entry name" value="Ribose import ATP-binding protein RbsA"/>
    <property type="match status" value="1"/>
</dbReference>
<keyword evidence="7 11" id="KW-0067">ATP-binding</keyword>
<evidence type="ECO:0000256" key="5">
    <source>
        <dbReference type="ARBA" id="ARBA00022737"/>
    </source>
</evidence>
<keyword evidence="8" id="KW-1278">Translocase</keyword>
<keyword evidence="3" id="KW-1003">Cell membrane</keyword>
<comment type="subcellular location">
    <subcellularLocation>
        <location evidence="1">Cell membrane</location>
        <topology evidence="1">Peripheral membrane protein</topology>
    </subcellularLocation>
</comment>
<dbReference type="EMBL" id="JACYFG010000036">
    <property type="protein sequence ID" value="MBD5780424.1"/>
    <property type="molecule type" value="Genomic_DNA"/>
</dbReference>